<dbReference type="Proteomes" id="UP001652660">
    <property type="component" value="Chromosome 9c"/>
</dbReference>
<evidence type="ECO:0000256" key="1">
    <source>
        <dbReference type="SAM" id="MobiDB-lite"/>
    </source>
</evidence>
<reference evidence="4" key="1">
    <citation type="submission" date="2025-08" db="UniProtKB">
        <authorList>
            <consortium name="RefSeq"/>
        </authorList>
    </citation>
    <scope>IDENTIFICATION</scope>
    <source>
        <tissue evidence="4">Leaves</tissue>
    </source>
</reference>
<dbReference type="Gene3D" id="3.60.10.10">
    <property type="entry name" value="Endonuclease/exonuclease/phosphatase"/>
    <property type="match status" value="1"/>
</dbReference>
<dbReference type="SUPFAM" id="SSF56219">
    <property type="entry name" value="DNase I-like"/>
    <property type="match status" value="1"/>
</dbReference>
<dbReference type="InterPro" id="IPR026960">
    <property type="entry name" value="RVT-Znf"/>
</dbReference>
<dbReference type="CDD" id="cd01650">
    <property type="entry name" value="RT_nLTR_like"/>
    <property type="match status" value="1"/>
</dbReference>
<dbReference type="InterPro" id="IPR000477">
    <property type="entry name" value="RT_dom"/>
</dbReference>
<evidence type="ECO:0000313" key="4">
    <source>
        <dbReference type="RefSeq" id="XP_071920700.1"/>
    </source>
</evidence>
<feature type="region of interest" description="Disordered" evidence="1">
    <location>
        <begin position="1"/>
        <end position="35"/>
    </location>
</feature>
<feature type="compositionally biased region" description="Basic residues" evidence="1">
    <location>
        <begin position="1"/>
        <end position="20"/>
    </location>
</feature>
<evidence type="ECO:0000259" key="2">
    <source>
        <dbReference type="PROSITE" id="PS50878"/>
    </source>
</evidence>
<name>A0ABM4VME1_COFAR</name>
<protein>
    <recommendedName>
        <fullName evidence="2">Reverse transcriptase domain-containing protein</fullName>
    </recommendedName>
</protein>
<dbReference type="GeneID" id="113708252"/>
<dbReference type="PROSITE" id="PS50878">
    <property type="entry name" value="RT_POL"/>
    <property type="match status" value="1"/>
</dbReference>
<organism evidence="3 4">
    <name type="scientific">Coffea arabica</name>
    <name type="common">Arabian coffee</name>
    <dbReference type="NCBI Taxonomy" id="13443"/>
    <lineage>
        <taxon>Eukaryota</taxon>
        <taxon>Viridiplantae</taxon>
        <taxon>Streptophyta</taxon>
        <taxon>Embryophyta</taxon>
        <taxon>Tracheophyta</taxon>
        <taxon>Spermatophyta</taxon>
        <taxon>Magnoliopsida</taxon>
        <taxon>eudicotyledons</taxon>
        <taxon>Gunneridae</taxon>
        <taxon>Pentapetalae</taxon>
        <taxon>asterids</taxon>
        <taxon>lamiids</taxon>
        <taxon>Gentianales</taxon>
        <taxon>Rubiaceae</taxon>
        <taxon>Ixoroideae</taxon>
        <taxon>Gardenieae complex</taxon>
        <taxon>Bertiereae - Coffeeae clade</taxon>
        <taxon>Coffeeae</taxon>
        <taxon>Coffea</taxon>
    </lineage>
</organism>
<gene>
    <name evidence="4" type="primary">LOC113708252</name>
</gene>
<evidence type="ECO:0000313" key="3">
    <source>
        <dbReference type="Proteomes" id="UP001652660"/>
    </source>
</evidence>
<dbReference type="Pfam" id="PF13966">
    <property type="entry name" value="zf-RVT"/>
    <property type="match status" value="1"/>
</dbReference>
<proteinExistence type="predicted"/>
<dbReference type="PANTHER" id="PTHR33116:SF86">
    <property type="entry name" value="REVERSE TRANSCRIPTASE DOMAIN-CONTAINING PROTEIN"/>
    <property type="match status" value="1"/>
</dbReference>
<sequence length="1265" mass="147600">MIKQVKRSYKKLKSPVKTRRPLRERNGQEANAVGSGKRKMLVFDEEMEDVHQNEPVGKKAKSLELFGYTGLSEVEMGAVVEAMHKAGGMAVFWKEETQVLEVNLTAFTIEVRLEDDDKHCDWWFIGVYASCDGQIRKEQWRVLRDRSRLWGDRYMIVDIGFEGHPWTWSNHWEDEGEIRQRLDRCLASYEWVQTFDKAKCQHMDTYASDHSILCLDTDPEKGKRKQRFFFDKRWLHKEGVQQVVEQAWQKDEPGSRMFKITRKIRNCRIELLKWRNTFQANSKRKIVEVRKRLEAVNSSEAASKKEMMTELKNQLKEAYQEEEKFWNQKARLDWLREGDKNTKYFHAFVKGRRIKNRIRKLQRENGSWAESEEEIVSEISGFFRELFTSGGRNDMSEILEGIPHSITQEMNTNLTKPVEEEEIQSAIFSMQSDKAPGQDGMSPLFFQRFWSIIKGDLIPAIQAFFSSGFMLKSINHIVISLIPKTLHPTCLKNFRPISLCNVIYKTISKILANRMKLVLGKCISNTQSAFIPDRQILDNVILVHEYMHYLKNKRQGKEGFMAIKLDMAKAYDRVEWHFLQAMMQKMGFCARWINWITSCLSSVSYSFNCNGESKGFVTPERGIRQGDPLSPYLFLICSEGFSNLLKKAEERKDINGLRISRQGPLITHLFFADDSLIFCKANNRQATEVMKILRTYEKASGQLINLDKSAIFFSKNVSRELRREVCSSLGGMAEMKQGKYLGLPMVIARTKDQIFGFIKENIRRKLQDWRNKFLSNAGKEVLLKAVSMAMPTYAMSVFKLPRKMCKDIRSMMANYWWGETNGKNKMHWVSWRKMSMKRNEGGLGFKDIEAYNKALLGKQIWRIITKPNLLVSKVLKARYFPKDSILSCKTHRNALWFWQGLLGARCLIDKGMIRRIGNGRSTSIWDHRWIPGSSSGKPTTPRPLNSDCKMVHELINQQRWNRNTIFKYFNHKDAEKILNIPLSLTGREDSYYWQHNAGGNYTVSSGYQFLMKERSEAEKEQVEAVGSSIREGSQQAKQMWKTLWKLNIKHKIKIFIWKCITGALPVRAEIYRKTRLGDPVRRMCREEQESVEHLFFSCPHTQEVWKAAPIKWDGVVDQQGSFKRWWITVSEARRRPRGKEHIGLTANILWQVWKERNKKEFENKGSCLPARTISKAHKEWLEQEESLSRITRPSTGETTPNNEEPIQGLEEAETIVMEVATESQFGKVSLGIGVRVRRHPNTLMAEWALRERSLWVTEPLMMQWP</sequence>
<dbReference type="PANTHER" id="PTHR33116">
    <property type="entry name" value="REVERSE TRANSCRIPTASE ZINC-BINDING DOMAIN-CONTAINING PROTEIN-RELATED-RELATED"/>
    <property type="match status" value="1"/>
</dbReference>
<accession>A0ABM4VME1</accession>
<feature type="domain" description="Reverse transcriptase" evidence="2">
    <location>
        <begin position="463"/>
        <end position="745"/>
    </location>
</feature>
<feature type="region of interest" description="Disordered" evidence="1">
    <location>
        <begin position="1184"/>
        <end position="1205"/>
    </location>
</feature>
<dbReference type="InterPro" id="IPR036691">
    <property type="entry name" value="Endo/exonu/phosph_ase_sf"/>
</dbReference>
<feature type="compositionally biased region" description="Polar residues" evidence="1">
    <location>
        <begin position="1188"/>
        <end position="1204"/>
    </location>
</feature>
<dbReference type="Pfam" id="PF00078">
    <property type="entry name" value="RVT_1"/>
    <property type="match status" value="1"/>
</dbReference>
<dbReference type="InterPro" id="IPR043502">
    <property type="entry name" value="DNA/RNA_pol_sf"/>
</dbReference>
<dbReference type="SUPFAM" id="SSF56672">
    <property type="entry name" value="DNA/RNA polymerases"/>
    <property type="match status" value="1"/>
</dbReference>
<dbReference type="RefSeq" id="XP_071920700.1">
    <property type="nucleotide sequence ID" value="XM_072064599.1"/>
</dbReference>
<keyword evidence="3" id="KW-1185">Reference proteome</keyword>